<dbReference type="Proteomes" id="UP000019249">
    <property type="component" value="Unassembled WGS sequence"/>
</dbReference>
<dbReference type="InterPro" id="IPR010838">
    <property type="entry name" value="DUF1444"/>
</dbReference>
<comment type="caution">
    <text evidence="1">The sequence shown here is derived from an EMBL/GenBank/DDBJ whole genome shotgun (WGS) entry which is preliminary data.</text>
</comment>
<dbReference type="PIRSF" id="PIRSF012562">
    <property type="entry name" value="UCP012562"/>
    <property type="match status" value="1"/>
</dbReference>
<dbReference type="EMBL" id="AODF01000009">
    <property type="protein sequence ID" value="EUJ32868.1"/>
    <property type="molecule type" value="Genomic_DNA"/>
</dbReference>
<name>A0ABN0RGE2_9LIST</name>
<reference evidence="1 2" key="1">
    <citation type="journal article" date="2014" name="Int. J. Syst. Evol. Microbiol.">
        <title>Listeria floridensis sp. nov., Listeria aquatica sp. nov., Listeria cornellensis sp. nov., Listeria riparia sp. nov. and Listeria grandensis sp. nov., from agricultural and natural environments.</title>
        <authorList>
            <person name="den Bakker H.C."/>
            <person name="Warchocki S."/>
            <person name="Wright E.M."/>
            <person name="Allred A.F."/>
            <person name="Ahlstrom C."/>
            <person name="Manuel C.S."/>
            <person name="Stasiewicz M.J."/>
            <person name="Burrell A."/>
            <person name="Roof S."/>
            <person name="Strawn L."/>
            <person name="Fortes E.D."/>
            <person name="Nightingale K.K."/>
            <person name="Kephart D."/>
            <person name="Wiedmann M."/>
        </authorList>
    </citation>
    <scope>NUCLEOTIDE SEQUENCE [LARGE SCALE GENOMIC DNA]</scope>
    <source>
        <strain evidence="1 2">FSL S10-1187</strain>
    </source>
</reference>
<proteinExistence type="predicted"/>
<accession>A0ABN0RGE2</accession>
<dbReference type="RefSeq" id="WP_036096900.1">
    <property type="nucleotide sequence ID" value="NZ_AODF01000009.1"/>
</dbReference>
<sequence>MKMTTLLMKTKLEQLLQKQNRSFSFNREKDQLTVRENGGQITLSLPQIIARYEEEGENAVTKISYYVNEGLRASSAKPNLSKSLSAVFPVIRASSFPKQTKAGETFLTSEHTAETTIYYVIDQGQSYHFITETMREQAGFTQEQIEQAALKHVNVLPVILNEDTVSQNRFYFLRANDGYDASRVLNLEFLAEMRAKINGEMVLSIPHQDVLIIADIQNETGYDVMAHMTMKFFAEGLVPVTSLPFVYNDGKLEPIFIMAKNQPKE</sequence>
<keyword evidence="2" id="KW-1185">Reference proteome</keyword>
<evidence type="ECO:0000313" key="2">
    <source>
        <dbReference type="Proteomes" id="UP000019249"/>
    </source>
</evidence>
<protein>
    <submittedName>
        <fullName evidence="1">Uncharacterized protein</fullName>
    </submittedName>
</protein>
<dbReference type="Pfam" id="PF07285">
    <property type="entry name" value="DUF1444"/>
    <property type="match status" value="1"/>
</dbReference>
<evidence type="ECO:0000313" key="1">
    <source>
        <dbReference type="EMBL" id="EUJ32868.1"/>
    </source>
</evidence>
<gene>
    <name evidence="1" type="ORF">MFLO_06254</name>
</gene>
<organism evidence="1 2">
    <name type="scientific">Listeria floridensis FSL S10-1187</name>
    <dbReference type="NCBI Taxonomy" id="1265817"/>
    <lineage>
        <taxon>Bacteria</taxon>
        <taxon>Bacillati</taxon>
        <taxon>Bacillota</taxon>
        <taxon>Bacilli</taxon>
        <taxon>Bacillales</taxon>
        <taxon>Listeriaceae</taxon>
        <taxon>Listeria</taxon>
    </lineage>
</organism>
<dbReference type="NCBIfam" id="NF010189">
    <property type="entry name" value="PRK13668.1"/>
    <property type="match status" value="1"/>
</dbReference>